<evidence type="ECO:0000256" key="8">
    <source>
        <dbReference type="SAM" id="Phobius"/>
    </source>
</evidence>
<keyword evidence="5" id="KW-0029">Amino-acid transport</keyword>
<evidence type="ECO:0000313" key="9">
    <source>
        <dbReference type="EMBL" id="KAK1438949.1"/>
    </source>
</evidence>
<comment type="caution">
    <text evidence="9">The sequence shown here is derived from an EMBL/GenBank/DDBJ whole genome shotgun (WGS) entry which is preliminary data.</text>
</comment>
<dbReference type="PANTHER" id="PTHR33228">
    <property type="entry name" value="PROTEIN GLUTAMINE DUMPER 4-RELATED"/>
    <property type="match status" value="1"/>
</dbReference>
<organism evidence="9 10">
    <name type="scientific">Tagetes erecta</name>
    <name type="common">African marigold</name>
    <dbReference type="NCBI Taxonomy" id="13708"/>
    <lineage>
        <taxon>Eukaryota</taxon>
        <taxon>Viridiplantae</taxon>
        <taxon>Streptophyta</taxon>
        <taxon>Embryophyta</taxon>
        <taxon>Tracheophyta</taxon>
        <taxon>Spermatophyta</taxon>
        <taxon>Magnoliopsida</taxon>
        <taxon>eudicotyledons</taxon>
        <taxon>Gunneridae</taxon>
        <taxon>Pentapetalae</taxon>
        <taxon>asterids</taxon>
        <taxon>campanulids</taxon>
        <taxon>Asterales</taxon>
        <taxon>Asteraceae</taxon>
        <taxon>Asteroideae</taxon>
        <taxon>Heliantheae alliance</taxon>
        <taxon>Tageteae</taxon>
        <taxon>Tagetes</taxon>
    </lineage>
</organism>
<protein>
    <submittedName>
        <fullName evidence="9">Uncharacterized protein</fullName>
    </submittedName>
</protein>
<name>A0AAD8PAM9_TARER</name>
<evidence type="ECO:0000313" key="10">
    <source>
        <dbReference type="Proteomes" id="UP001229421"/>
    </source>
</evidence>
<dbReference type="PANTHER" id="PTHR33228:SF76">
    <property type="entry name" value="PROTEIN GLUTAMINE DUMPER 7"/>
    <property type="match status" value="1"/>
</dbReference>
<dbReference type="EMBL" id="JAUHHV010000001">
    <property type="protein sequence ID" value="KAK1438949.1"/>
    <property type="molecule type" value="Genomic_DNA"/>
</dbReference>
<dbReference type="GO" id="GO:0080143">
    <property type="term" value="P:regulation of amino acid export"/>
    <property type="evidence" value="ECO:0007669"/>
    <property type="project" value="InterPro"/>
</dbReference>
<keyword evidence="3" id="KW-0813">Transport</keyword>
<evidence type="ECO:0000256" key="7">
    <source>
        <dbReference type="ARBA" id="ARBA00023136"/>
    </source>
</evidence>
<evidence type="ECO:0000256" key="2">
    <source>
        <dbReference type="ARBA" id="ARBA00009977"/>
    </source>
</evidence>
<sequence>MSSSSFWRFDSALIYLFGGIAAMLGLIVIALAILACSQRNRQSTPAAHDSETGKGIMKHLQSNNSPKFVVVMAGDKIPTYVAAPAGVN</sequence>
<dbReference type="GO" id="GO:0016020">
    <property type="term" value="C:membrane"/>
    <property type="evidence" value="ECO:0007669"/>
    <property type="project" value="UniProtKB-SubCell"/>
</dbReference>
<keyword evidence="6 8" id="KW-1133">Transmembrane helix</keyword>
<comment type="subcellular location">
    <subcellularLocation>
        <location evidence="1">Membrane</location>
        <topology evidence="1">Single-pass membrane protein</topology>
    </subcellularLocation>
</comment>
<keyword evidence="7 8" id="KW-0472">Membrane</keyword>
<evidence type="ECO:0000256" key="3">
    <source>
        <dbReference type="ARBA" id="ARBA00022448"/>
    </source>
</evidence>
<comment type="similarity">
    <text evidence="2">Belongs to the GLUTAMINE DUMPER 1 (TC 9.B.60) family.</text>
</comment>
<keyword evidence="10" id="KW-1185">Reference proteome</keyword>
<dbReference type="AlphaFoldDB" id="A0AAD8PAM9"/>
<dbReference type="Proteomes" id="UP001229421">
    <property type="component" value="Unassembled WGS sequence"/>
</dbReference>
<evidence type="ECO:0000256" key="4">
    <source>
        <dbReference type="ARBA" id="ARBA00022692"/>
    </source>
</evidence>
<evidence type="ECO:0000256" key="5">
    <source>
        <dbReference type="ARBA" id="ARBA00022970"/>
    </source>
</evidence>
<proteinExistence type="inferred from homology"/>
<keyword evidence="4 8" id="KW-0812">Transmembrane</keyword>
<dbReference type="GO" id="GO:0006865">
    <property type="term" value="P:amino acid transport"/>
    <property type="evidence" value="ECO:0007669"/>
    <property type="project" value="UniProtKB-KW"/>
</dbReference>
<accession>A0AAD8PAM9</accession>
<gene>
    <name evidence="9" type="ORF">QVD17_04762</name>
</gene>
<dbReference type="InterPro" id="IPR040359">
    <property type="entry name" value="GDU"/>
</dbReference>
<evidence type="ECO:0000256" key="6">
    <source>
        <dbReference type="ARBA" id="ARBA00022989"/>
    </source>
</evidence>
<evidence type="ECO:0000256" key="1">
    <source>
        <dbReference type="ARBA" id="ARBA00004167"/>
    </source>
</evidence>
<feature type="transmembrane region" description="Helical" evidence="8">
    <location>
        <begin position="12"/>
        <end position="35"/>
    </location>
</feature>
<reference evidence="9" key="1">
    <citation type="journal article" date="2023" name="bioRxiv">
        <title>Improved chromosome-level genome assembly for marigold (Tagetes erecta).</title>
        <authorList>
            <person name="Jiang F."/>
            <person name="Yuan L."/>
            <person name="Wang S."/>
            <person name="Wang H."/>
            <person name="Xu D."/>
            <person name="Wang A."/>
            <person name="Fan W."/>
        </authorList>
    </citation>
    <scope>NUCLEOTIDE SEQUENCE</scope>
    <source>
        <strain evidence="9">WSJ</strain>
        <tissue evidence="9">Leaf</tissue>
    </source>
</reference>